<evidence type="ECO:0000313" key="1">
    <source>
        <dbReference type="EMBL" id="GBN32676.1"/>
    </source>
</evidence>
<reference evidence="1 2" key="1">
    <citation type="journal article" date="2019" name="Sci. Rep.">
        <title>Orb-weaving spider Araneus ventricosus genome elucidates the spidroin gene catalogue.</title>
        <authorList>
            <person name="Kono N."/>
            <person name="Nakamura H."/>
            <person name="Ohtoshi R."/>
            <person name="Moran D.A.P."/>
            <person name="Shinohara A."/>
            <person name="Yoshida Y."/>
            <person name="Fujiwara M."/>
            <person name="Mori M."/>
            <person name="Tomita M."/>
            <person name="Arakawa K."/>
        </authorList>
    </citation>
    <scope>NUCLEOTIDE SEQUENCE [LARGE SCALE GENOMIC DNA]</scope>
</reference>
<keyword evidence="2" id="KW-1185">Reference proteome</keyword>
<dbReference type="Proteomes" id="UP000499080">
    <property type="component" value="Unassembled WGS sequence"/>
</dbReference>
<protein>
    <submittedName>
        <fullName evidence="1">Uncharacterized protein</fullName>
    </submittedName>
</protein>
<dbReference type="EMBL" id="BGPR01008273">
    <property type="protein sequence ID" value="GBN32676.1"/>
    <property type="molecule type" value="Genomic_DNA"/>
</dbReference>
<organism evidence="1 2">
    <name type="scientific">Araneus ventricosus</name>
    <name type="common">Orbweaver spider</name>
    <name type="synonym">Epeira ventricosa</name>
    <dbReference type="NCBI Taxonomy" id="182803"/>
    <lineage>
        <taxon>Eukaryota</taxon>
        <taxon>Metazoa</taxon>
        <taxon>Ecdysozoa</taxon>
        <taxon>Arthropoda</taxon>
        <taxon>Chelicerata</taxon>
        <taxon>Arachnida</taxon>
        <taxon>Araneae</taxon>
        <taxon>Araneomorphae</taxon>
        <taxon>Entelegynae</taxon>
        <taxon>Araneoidea</taxon>
        <taxon>Araneidae</taxon>
        <taxon>Araneus</taxon>
    </lineage>
</organism>
<proteinExistence type="predicted"/>
<comment type="caution">
    <text evidence="1">The sequence shown here is derived from an EMBL/GenBank/DDBJ whole genome shotgun (WGS) entry which is preliminary data.</text>
</comment>
<sequence>MHEIFTAITRETTDALTNPRVISILPVPTTGNKANRGRNLWKDRPLERSLRGGSYQESFCTKVVEAFRATQDIEIELNFEPNGDGLHAAMLRGNS</sequence>
<gene>
    <name evidence="1" type="ORF">AVEN_58425_1</name>
</gene>
<dbReference type="AlphaFoldDB" id="A0A4Y2N4E7"/>
<name>A0A4Y2N4E7_ARAVE</name>
<accession>A0A4Y2N4E7</accession>
<evidence type="ECO:0000313" key="2">
    <source>
        <dbReference type="Proteomes" id="UP000499080"/>
    </source>
</evidence>